<dbReference type="AlphaFoldDB" id="A0A6G1FCT3"/>
<dbReference type="EMBL" id="SPHZ02000001">
    <property type="protein sequence ID" value="KAF0934635.1"/>
    <property type="molecule type" value="Genomic_DNA"/>
</dbReference>
<evidence type="ECO:0000256" key="1">
    <source>
        <dbReference type="SAM" id="MobiDB-lite"/>
    </source>
</evidence>
<keyword evidence="3" id="KW-1185">Reference proteome</keyword>
<dbReference type="Proteomes" id="UP000479710">
    <property type="component" value="Unassembled WGS sequence"/>
</dbReference>
<gene>
    <name evidence="2" type="ORF">E2562_026129</name>
</gene>
<feature type="region of interest" description="Disordered" evidence="1">
    <location>
        <begin position="41"/>
        <end position="71"/>
    </location>
</feature>
<accession>A0A6G1FCT3</accession>
<protein>
    <submittedName>
        <fullName evidence="2">Uncharacterized protein</fullName>
    </submittedName>
</protein>
<sequence>MHAAVAGRSAVAAWRRAVTALGSGLSREVEVADELGEKAHVAGGGHQQVQIRPMSLEEGRRKRQRLQQARI</sequence>
<evidence type="ECO:0000313" key="2">
    <source>
        <dbReference type="EMBL" id="KAF0934635.1"/>
    </source>
</evidence>
<evidence type="ECO:0000313" key="3">
    <source>
        <dbReference type="Proteomes" id="UP000479710"/>
    </source>
</evidence>
<organism evidence="2 3">
    <name type="scientific">Oryza meyeriana var. granulata</name>
    <dbReference type="NCBI Taxonomy" id="110450"/>
    <lineage>
        <taxon>Eukaryota</taxon>
        <taxon>Viridiplantae</taxon>
        <taxon>Streptophyta</taxon>
        <taxon>Embryophyta</taxon>
        <taxon>Tracheophyta</taxon>
        <taxon>Spermatophyta</taxon>
        <taxon>Magnoliopsida</taxon>
        <taxon>Liliopsida</taxon>
        <taxon>Poales</taxon>
        <taxon>Poaceae</taxon>
        <taxon>BOP clade</taxon>
        <taxon>Oryzoideae</taxon>
        <taxon>Oryzeae</taxon>
        <taxon>Oryzinae</taxon>
        <taxon>Oryza</taxon>
        <taxon>Oryza meyeriana</taxon>
    </lineage>
</organism>
<proteinExistence type="predicted"/>
<comment type="caution">
    <text evidence="2">The sequence shown here is derived from an EMBL/GenBank/DDBJ whole genome shotgun (WGS) entry which is preliminary data.</text>
</comment>
<name>A0A6G1FCT3_9ORYZ</name>
<reference evidence="2 3" key="1">
    <citation type="submission" date="2019-11" db="EMBL/GenBank/DDBJ databases">
        <title>Whole genome sequence of Oryza granulata.</title>
        <authorList>
            <person name="Li W."/>
        </authorList>
    </citation>
    <scope>NUCLEOTIDE SEQUENCE [LARGE SCALE GENOMIC DNA]</scope>
    <source>
        <strain evidence="3">cv. Menghai</strain>
        <tissue evidence="2">Leaf</tissue>
    </source>
</reference>